<feature type="domain" description="Activator of Hsp90 ATPase homologue 1/2-like C-terminal" evidence="2">
    <location>
        <begin position="35"/>
        <end position="119"/>
    </location>
</feature>
<organism evidence="4 6">
    <name type="scientific">Modestobacter muralis</name>
    <dbReference type="NCBI Taxonomy" id="1608614"/>
    <lineage>
        <taxon>Bacteria</taxon>
        <taxon>Bacillati</taxon>
        <taxon>Actinomycetota</taxon>
        <taxon>Actinomycetes</taxon>
        <taxon>Geodermatophilales</taxon>
        <taxon>Geodermatophilaceae</taxon>
        <taxon>Modestobacter</taxon>
    </lineage>
</organism>
<keyword evidence="5" id="KW-1185">Reference proteome</keyword>
<dbReference type="RefSeq" id="WP_163609684.1">
    <property type="nucleotide sequence ID" value="NZ_JAAGWB010000011.1"/>
</dbReference>
<dbReference type="Proteomes" id="UP000468828">
    <property type="component" value="Unassembled WGS sequence"/>
</dbReference>
<dbReference type="CDD" id="cd08899">
    <property type="entry name" value="SRPBCC_CalC_Aha1-like_6"/>
    <property type="match status" value="1"/>
</dbReference>
<comment type="similarity">
    <text evidence="1">Belongs to the AHA1 family.</text>
</comment>
<sequence length="207" mass="21443">MSDLVEEIVAAHRDVVRRGEGDAELIAVTVRRRYDAAPADVWDALTDPARLARWFGPVSGDLRLGGAFQVEGNAGGEVTECDPPHALAVTWGGPESVVRLRLDPDGAVTELVVEHTVPVAFAGSGAGALYVGPGWDVAVLGLSRFLRREAVDDPAAWEGTPAGQRFAAASIDAWAEVVAASGTAGPEELAGAVGAARAQFTPDDPPA</sequence>
<protein>
    <submittedName>
        <fullName evidence="4">SRPBCC family protein</fullName>
    </submittedName>
</protein>
<dbReference type="InterPro" id="IPR023393">
    <property type="entry name" value="START-like_dom_sf"/>
</dbReference>
<name>A0A6P0H6Z9_9ACTN</name>
<dbReference type="InterPro" id="IPR013538">
    <property type="entry name" value="ASHA1/2-like_C"/>
</dbReference>
<dbReference type="Pfam" id="PF08327">
    <property type="entry name" value="AHSA1"/>
    <property type="match status" value="1"/>
</dbReference>
<evidence type="ECO:0000256" key="1">
    <source>
        <dbReference type="ARBA" id="ARBA00006817"/>
    </source>
</evidence>
<evidence type="ECO:0000313" key="6">
    <source>
        <dbReference type="Proteomes" id="UP000471152"/>
    </source>
</evidence>
<dbReference type="Proteomes" id="UP000471152">
    <property type="component" value="Unassembled WGS sequence"/>
</dbReference>
<evidence type="ECO:0000313" key="4">
    <source>
        <dbReference type="EMBL" id="NEN49994.1"/>
    </source>
</evidence>
<evidence type="ECO:0000259" key="2">
    <source>
        <dbReference type="Pfam" id="PF08327"/>
    </source>
</evidence>
<dbReference type="SUPFAM" id="SSF55961">
    <property type="entry name" value="Bet v1-like"/>
    <property type="match status" value="1"/>
</dbReference>
<dbReference type="AlphaFoldDB" id="A0A6P0H6Z9"/>
<evidence type="ECO:0000313" key="5">
    <source>
        <dbReference type="Proteomes" id="UP000468828"/>
    </source>
</evidence>
<dbReference type="EMBL" id="JAAGWB010000011">
    <property type="protein sequence ID" value="NEN49994.1"/>
    <property type="molecule type" value="Genomic_DNA"/>
</dbReference>
<evidence type="ECO:0000313" key="3">
    <source>
        <dbReference type="EMBL" id="NEK93227.1"/>
    </source>
</evidence>
<gene>
    <name evidence="4" type="ORF">G3R41_03405</name>
    <name evidence="3" type="ORF">GCU67_03405</name>
</gene>
<dbReference type="EMBL" id="JAAGWH010000011">
    <property type="protein sequence ID" value="NEK93227.1"/>
    <property type="molecule type" value="Genomic_DNA"/>
</dbReference>
<reference evidence="3 5" key="1">
    <citation type="submission" date="2020-01" db="EMBL/GenBank/DDBJ databases">
        <title>the WGS Modestobacter muralis CPCC 204518.</title>
        <authorList>
            <person name="Jiang Z."/>
        </authorList>
    </citation>
    <scope>NUCLEOTIDE SEQUENCE [LARGE SCALE GENOMIC DNA]</scope>
    <source>
        <strain evidence="3 5">DSM 100205</strain>
    </source>
</reference>
<dbReference type="Gene3D" id="3.30.530.20">
    <property type="match status" value="1"/>
</dbReference>
<proteinExistence type="inferred from homology"/>
<comment type="caution">
    <text evidence="4">The sequence shown here is derived from an EMBL/GenBank/DDBJ whole genome shotgun (WGS) entry which is preliminary data.</text>
</comment>
<reference evidence="4 6" key="2">
    <citation type="submission" date="2020-02" db="EMBL/GenBank/DDBJ databases">
        <title>The WGS of Modestobacter muralis DSM 100205.</title>
        <authorList>
            <person name="Jiang Z."/>
        </authorList>
    </citation>
    <scope>NUCLEOTIDE SEQUENCE [LARGE SCALE GENOMIC DNA]</scope>
    <source>
        <strain evidence="4 6">DSM 100205</strain>
    </source>
</reference>
<accession>A0A6P0H6Z9</accession>